<dbReference type="GO" id="GO:0000287">
    <property type="term" value="F:magnesium ion binding"/>
    <property type="evidence" value="ECO:0007669"/>
    <property type="project" value="InterPro"/>
</dbReference>
<dbReference type="Gene3D" id="3.90.470.20">
    <property type="entry name" value="4'-phosphopantetheinyl transferase domain"/>
    <property type="match status" value="1"/>
</dbReference>
<dbReference type="Pfam" id="PF17837">
    <property type="entry name" value="4PPT_N"/>
    <property type="match status" value="1"/>
</dbReference>
<proteinExistence type="predicted"/>
<feature type="binding site" evidence="3">
    <location>
        <position position="105"/>
    </location>
    <ligand>
        <name>Mg(2+)</name>
        <dbReference type="ChEBI" id="CHEBI:18420"/>
    </ligand>
</feature>
<evidence type="ECO:0000313" key="6">
    <source>
        <dbReference type="EMBL" id="NED99424.1"/>
    </source>
</evidence>
<feature type="binding site" evidence="2">
    <location>
        <position position="150"/>
    </location>
    <ligand>
        <name>CoA</name>
        <dbReference type="ChEBI" id="CHEBI:57287"/>
    </ligand>
</feature>
<dbReference type="GO" id="GO:0008897">
    <property type="term" value="F:holo-[acyl-carrier-protein] synthase activity"/>
    <property type="evidence" value="ECO:0007669"/>
    <property type="project" value="InterPro"/>
</dbReference>
<dbReference type="EMBL" id="JAAGOA010000002">
    <property type="protein sequence ID" value="NED99424.1"/>
    <property type="molecule type" value="Genomic_DNA"/>
</dbReference>
<dbReference type="PANTHER" id="PTHR38096">
    <property type="entry name" value="ENTEROBACTIN SYNTHASE COMPONENT D"/>
    <property type="match status" value="1"/>
</dbReference>
<evidence type="ECO:0000259" key="5">
    <source>
        <dbReference type="Pfam" id="PF17837"/>
    </source>
</evidence>
<evidence type="ECO:0000256" key="2">
    <source>
        <dbReference type="PIRSR" id="PIRSR603542-1"/>
    </source>
</evidence>
<dbReference type="InterPro" id="IPR041354">
    <property type="entry name" value="4PPT_N"/>
</dbReference>
<dbReference type="InterPro" id="IPR003542">
    <property type="entry name" value="Enbac_synth_compD-like"/>
</dbReference>
<protein>
    <submittedName>
        <fullName evidence="6">4'-phosphopantetheinyl transferase superfamily protein</fullName>
    </submittedName>
</protein>
<feature type="binding site" evidence="3">
    <location>
        <position position="106"/>
    </location>
    <ligand>
        <name>Mg(2+)</name>
        <dbReference type="ChEBI" id="CHEBI:18420"/>
    </ligand>
</feature>
<feature type="binding site" evidence="3">
    <location>
        <position position="107"/>
    </location>
    <ligand>
        <name>Mg(2+)</name>
        <dbReference type="ChEBI" id="CHEBI:18420"/>
    </ligand>
</feature>
<dbReference type="GO" id="GO:0005886">
    <property type="term" value="C:plasma membrane"/>
    <property type="evidence" value="ECO:0007669"/>
    <property type="project" value="TreeGrafter"/>
</dbReference>
<dbReference type="GO" id="GO:0009366">
    <property type="term" value="C:enterobactin synthetase complex"/>
    <property type="evidence" value="ECO:0007669"/>
    <property type="project" value="InterPro"/>
</dbReference>
<feature type="binding site" evidence="2">
    <location>
        <position position="105"/>
    </location>
    <ligand>
        <name>CoA</name>
        <dbReference type="ChEBI" id="CHEBI:57287"/>
    </ligand>
</feature>
<gene>
    <name evidence="6" type="ORF">G1H10_04510</name>
</gene>
<accession>A0A6L9S1P7</accession>
<comment type="cofactor">
    <cofactor evidence="3">
        <name>Mg(2+)</name>
        <dbReference type="ChEBI" id="CHEBI:18420"/>
    </cofactor>
</comment>
<feature type="binding site" evidence="2">
    <location>
        <position position="164"/>
    </location>
    <ligand>
        <name>CoA</name>
        <dbReference type="ChEBI" id="CHEBI:57287"/>
    </ligand>
</feature>
<name>A0A6L9S1P7_9ACTN</name>
<dbReference type="GO" id="GO:0009239">
    <property type="term" value="P:enterobactin biosynthetic process"/>
    <property type="evidence" value="ECO:0007669"/>
    <property type="project" value="InterPro"/>
</dbReference>
<keyword evidence="3" id="KW-0479">Metal-binding</keyword>
<dbReference type="RefSeq" id="WP_163733194.1">
    <property type="nucleotide sequence ID" value="NZ_JAAGOA010000002.1"/>
</dbReference>
<dbReference type="SUPFAM" id="SSF56214">
    <property type="entry name" value="4'-phosphopantetheinyl transferase"/>
    <property type="match status" value="1"/>
</dbReference>
<keyword evidence="1 6" id="KW-0808">Transferase</keyword>
<feature type="binding site" evidence="2">
    <location>
        <begin position="83"/>
        <end position="84"/>
    </location>
    <ligand>
        <name>CoA</name>
        <dbReference type="ChEBI" id="CHEBI:57287"/>
    </ligand>
</feature>
<evidence type="ECO:0000313" key="7">
    <source>
        <dbReference type="Proteomes" id="UP000475214"/>
    </source>
</evidence>
<feature type="domain" description="4'-phosphopantetheinyl transferase" evidence="4">
    <location>
        <begin position="102"/>
        <end position="184"/>
    </location>
</feature>
<dbReference type="Pfam" id="PF01648">
    <property type="entry name" value="ACPS"/>
    <property type="match status" value="1"/>
</dbReference>
<feature type="domain" description="4'-phosphopantetheinyl transferase N-terminal" evidence="5">
    <location>
        <begin position="27"/>
        <end position="94"/>
    </location>
</feature>
<organism evidence="6 7">
    <name type="scientific">Phytoactinopolyspora halotolerans</name>
    <dbReference type="NCBI Taxonomy" id="1981512"/>
    <lineage>
        <taxon>Bacteria</taxon>
        <taxon>Bacillati</taxon>
        <taxon>Actinomycetota</taxon>
        <taxon>Actinomycetes</taxon>
        <taxon>Jiangellales</taxon>
        <taxon>Jiangellaceae</taxon>
        <taxon>Phytoactinopolyspora</taxon>
    </lineage>
</organism>
<evidence type="ECO:0000256" key="3">
    <source>
        <dbReference type="PIRSR" id="PIRSR603542-2"/>
    </source>
</evidence>
<keyword evidence="7" id="KW-1185">Reference proteome</keyword>
<feature type="binding site" evidence="2">
    <location>
        <position position="154"/>
    </location>
    <ligand>
        <name>CoA</name>
        <dbReference type="ChEBI" id="CHEBI:57287"/>
    </ligand>
</feature>
<keyword evidence="3" id="KW-0460">Magnesium</keyword>
<dbReference type="AlphaFoldDB" id="A0A6L9S1P7"/>
<feature type="binding site" evidence="2">
    <location>
        <position position="39"/>
    </location>
    <ligand>
        <name>CoA</name>
        <dbReference type="ChEBI" id="CHEBI:57287"/>
    </ligand>
</feature>
<comment type="caution">
    <text evidence="6">The sequence shown here is derived from an EMBL/GenBank/DDBJ whole genome shotgun (WGS) entry which is preliminary data.</text>
</comment>
<feature type="binding site" evidence="2">
    <location>
        <position position="47"/>
    </location>
    <ligand>
        <name>CoA</name>
        <dbReference type="ChEBI" id="CHEBI:57287"/>
    </ligand>
</feature>
<sequence length="227" mass="24893">MIEELLPSGVRCAEAFDDLQEVPLYAEEEKAVVGAVDKRRREFATVRGCARRAMAELGLPPMAVPRGDGGAPVWPSSVVGSMTHCDGYRACAVAWERDVVTLGIDAEPAQRLPADVVEAISRPEERTMLAELTEAWSAFCWDRLLFCAKEAVYKAWYPLARQWLDFHDASVELSLDHTFTAQLHVPGPAVGPLTVTGFTGRWLARDGLLLTAISRCKTAPWVPDLAG</sequence>
<dbReference type="PRINTS" id="PR01399">
    <property type="entry name" value="ENTSNTHTASED"/>
</dbReference>
<evidence type="ECO:0000259" key="4">
    <source>
        <dbReference type="Pfam" id="PF01648"/>
    </source>
</evidence>
<dbReference type="Proteomes" id="UP000475214">
    <property type="component" value="Unassembled WGS sequence"/>
</dbReference>
<reference evidence="6 7" key="1">
    <citation type="submission" date="2020-02" db="EMBL/GenBank/DDBJ databases">
        <authorList>
            <person name="Li X.-J."/>
            <person name="Han X.-M."/>
        </authorList>
    </citation>
    <scope>NUCLEOTIDE SEQUENCE [LARGE SCALE GENOMIC DNA]</scope>
    <source>
        <strain evidence="6 7">CCTCC AB 2017055</strain>
    </source>
</reference>
<dbReference type="PANTHER" id="PTHR38096:SF1">
    <property type="entry name" value="ENTEROBACTIN SYNTHASE COMPONENT D"/>
    <property type="match status" value="1"/>
</dbReference>
<dbReference type="InterPro" id="IPR008278">
    <property type="entry name" value="4-PPantetheinyl_Trfase_dom"/>
</dbReference>
<evidence type="ECO:0000256" key="1">
    <source>
        <dbReference type="ARBA" id="ARBA00022679"/>
    </source>
</evidence>
<dbReference type="InterPro" id="IPR037143">
    <property type="entry name" value="4-PPantetheinyl_Trfase_dom_sf"/>
</dbReference>